<gene>
    <name evidence="1" type="ORF">O6H91_09G052600</name>
</gene>
<dbReference type="Proteomes" id="UP001162992">
    <property type="component" value="Chromosome 9"/>
</dbReference>
<sequence length="469" mass="52081">MGCGPSHVDVNEAGASNAAAAMADENKPEPGASNGASANADFNKFKGLHFLINLICYCGGARTSKKKVSERLIIFVLGGPGCGKSTQCRQIVEKFNFVHISVGDLLRSEVAKGSPLGIECEKLMKEGKLVHVDVSLKLIMSAMDNSRNKHFLIDGFPRAVDQAQAFEAKIARPNMLIYLDCPIEIMEDRLLRRGETSGRTDDNAETFKKRFNNFIRDTVPVLAYYEKTSPKLVKKVSSVPPPAEVFMEISILFKEALKLEEKTTVRTFDHNQHDCKRKTFIFVLGGPGSGKGTQCELIVRDFGYTHLSTGDLLRNEIKSGSEIGKSCEYIVKEGKLVPLEITMKLLQDAMDKVSCKHFLIDGFPRAVEQAYEFESKVGKPDIVIYLNCSMEIMEKRLLERGKSSGRADDNIDTIKKRFEAFVAESKPVVKYYAHSAPDAIKEVSADKPIDEVYKEIKAILESKEQTATC</sequence>
<protein>
    <submittedName>
        <fullName evidence="1">Uncharacterized protein</fullName>
    </submittedName>
</protein>
<reference evidence="2" key="1">
    <citation type="journal article" date="2024" name="Proc. Natl. Acad. Sci. U.S.A.">
        <title>Extraordinary preservation of gene collinearity over three hundred million years revealed in homosporous lycophytes.</title>
        <authorList>
            <person name="Li C."/>
            <person name="Wickell D."/>
            <person name="Kuo L.Y."/>
            <person name="Chen X."/>
            <person name="Nie B."/>
            <person name="Liao X."/>
            <person name="Peng D."/>
            <person name="Ji J."/>
            <person name="Jenkins J."/>
            <person name="Williams M."/>
            <person name="Shu S."/>
            <person name="Plott C."/>
            <person name="Barry K."/>
            <person name="Rajasekar S."/>
            <person name="Grimwood J."/>
            <person name="Han X."/>
            <person name="Sun S."/>
            <person name="Hou Z."/>
            <person name="He W."/>
            <person name="Dai G."/>
            <person name="Sun C."/>
            <person name="Schmutz J."/>
            <person name="Leebens-Mack J.H."/>
            <person name="Li F.W."/>
            <person name="Wang L."/>
        </authorList>
    </citation>
    <scope>NUCLEOTIDE SEQUENCE [LARGE SCALE GENOMIC DNA]</scope>
    <source>
        <strain evidence="2">cv. PW_Plant_1</strain>
    </source>
</reference>
<dbReference type="EMBL" id="CM055100">
    <property type="protein sequence ID" value="KAJ7543785.1"/>
    <property type="molecule type" value="Genomic_DNA"/>
</dbReference>
<accession>A0ACC2CPG0</accession>
<comment type="caution">
    <text evidence="1">The sequence shown here is derived from an EMBL/GenBank/DDBJ whole genome shotgun (WGS) entry which is preliminary data.</text>
</comment>
<evidence type="ECO:0000313" key="2">
    <source>
        <dbReference type="Proteomes" id="UP001162992"/>
    </source>
</evidence>
<proteinExistence type="predicted"/>
<name>A0ACC2CPG0_DIPCM</name>
<organism evidence="1 2">
    <name type="scientific">Diphasiastrum complanatum</name>
    <name type="common">Issler's clubmoss</name>
    <name type="synonym">Lycopodium complanatum</name>
    <dbReference type="NCBI Taxonomy" id="34168"/>
    <lineage>
        <taxon>Eukaryota</taxon>
        <taxon>Viridiplantae</taxon>
        <taxon>Streptophyta</taxon>
        <taxon>Embryophyta</taxon>
        <taxon>Tracheophyta</taxon>
        <taxon>Lycopodiopsida</taxon>
        <taxon>Lycopodiales</taxon>
        <taxon>Lycopodiaceae</taxon>
        <taxon>Lycopodioideae</taxon>
        <taxon>Diphasiastrum</taxon>
    </lineage>
</organism>
<evidence type="ECO:0000313" key="1">
    <source>
        <dbReference type="EMBL" id="KAJ7543785.1"/>
    </source>
</evidence>
<keyword evidence="2" id="KW-1185">Reference proteome</keyword>